<reference evidence="1 2" key="1">
    <citation type="submission" date="2011-02" db="EMBL/GenBank/DDBJ databases">
        <title>The Genome Sequence of Sphaeroforma arctica JP610.</title>
        <authorList>
            <consortium name="The Broad Institute Genome Sequencing Platform"/>
            <person name="Russ C."/>
            <person name="Cuomo C."/>
            <person name="Young S.K."/>
            <person name="Zeng Q."/>
            <person name="Gargeya S."/>
            <person name="Alvarado L."/>
            <person name="Berlin A."/>
            <person name="Chapman S.B."/>
            <person name="Chen Z."/>
            <person name="Freedman E."/>
            <person name="Gellesch M."/>
            <person name="Goldberg J."/>
            <person name="Griggs A."/>
            <person name="Gujja S."/>
            <person name="Heilman E."/>
            <person name="Heiman D."/>
            <person name="Howarth C."/>
            <person name="Mehta T."/>
            <person name="Neiman D."/>
            <person name="Pearson M."/>
            <person name="Roberts A."/>
            <person name="Saif S."/>
            <person name="Shea T."/>
            <person name="Shenoy N."/>
            <person name="Sisk P."/>
            <person name="Stolte C."/>
            <person name="Sykes S."/>
            <person name="White J."/>
            <person name="Yandava C."/>
            <person name="Burger G."/>
            <person name="Gray M.W."/>
            <person name="Holland P.W.H."/>
            <person name="King N."/>
            <person name="Lang F.B.F."/>
            <person name="Roger A.J."/>
            <person name="Ruiz-Trillo I."/>
            <person name="Haas B."/>
            <person name="Nusbaum C."/>
            <person name="Birren B."/>
        </authorList>
    </citation>
    <scope>NUCLEOTIDE SEQUENCE [LARGE SCALE GENOMIC DNA]</scope>
    <source>
        <strain evidence="1 2">JP610</strain>
    </source>
</reference>
<sequence>MDSEQMEREQDALGDHSGWSTVHFFKILESPALCRKTTGEPTMTVLRLLFDYLNYNNRLANLTQWNDKVHSRVVAAMELNMEGTDQDEEDYELRKRSKKLTVWEYFILFMLIFMDCRDNMAIAGMHFDISELTARRIYTTFCIALSHIFKSRQPFPTPLQAAPYTPDRTKQTLDLNDGIALFIGDCAERKIESPLCVSNDLYSASLANIKIVLPYDTML</sequence>
<accession>A0A0L0GD56</accession>
<organism evidence="1 2">
    <name type="scientific">Sphaeroforma arctica JP610</name>
    <dbReference type="NCBI Taxonomy" id="667725"/>
    <lineage>
        <taxon>Eukaryota</taxon>
        <taxon>Ichthyosporea</taxon>
        <taxon>Ichthyophonida</taxon>
        <taxon>Sphaeroforma</taxon>
    </lineage>
</organism>
<keyword evidence="2" id="KW-1185">Reference proteome</keyword>
<name>A0A0L0GD56_9EUKA</name>
<evidence type="ECO:0000313" key="1">
    <source>
        <dbReference type="EMBL" id="KNC86821.1"/>
    </source>
</evidence>
<dbReference type="RefSeq" id="XP_014160723.1">
    <property type="nucleotide sequence ID" value="XM_014305248.1"/>
</dbReference>
<dbReference type="EMBL" id="KQ241634">
    <property type="protein sequence ID" value="KNC86821.1"/>
    <property type="molecule type" value="Genomic_DNA"/>
</dbReference>
<proteinExistence type="predicted"/>
<protein>
    <submittedName>
        <fullName evidence="1">Uncharacterized protein</fullName>
    </submittedName>
</protein>
<dbReference type="AlphaFoldDB" id="A0A0L0GD56"/>
<dbReference type="Proteomes" id="UP000054560">
    <property type="component" value="Unassembled WGS sequence"/>
</dbReference>
<dbReference type="GeneID" id="25901557"/>
<evidence type="ECO:0000313" key="2">
    <source>
        <dbReference type="Proteomes" id="UP000054560"/>
    </source>
</evidence>
<gene>
    <name evidence="1" type="ORF">SARC_01053</name>
</gene>